<gene>
    <name evidence="13" type="ORF">ADEAN_000161400</name>
</gene>
<feature type="binding site" evidence="10">
    <location>
        <position position="92"/>
    </location>
    <ligand>
        <name>ATP</name>
        <dbReference type="ChEBI" id="CHEBI:30616"/>
    </ligand>
</feature>
<keyword evidence="14" id="KW-1185">Reference proteome</keyword>
<keyword evidence="11" id="KW-0723">Serine/threonine-protein kinase</keyword>
<dbReference type="SMART" id="SM00220">
    <property type="entry name" value="S_TKc"/>
    <property type="match status" value="1"/>
</dbReference>
<evidence type="ECO:0000256" key="10">
    <source>
        <dbReference type="PROSITE-ProRule" id="PRU10141"/>
    </source>
</evidence>
<evidence type="ECO:0000256" key="9">
    <source>
        <dbReference type="ARBA" id="ARBA00051693"/>
    </source>
</evidence>
<evidence type="ECO:0000256" key="3">
    <source>
        <dbReference type="ARBA" id="ARBA00022777"/>
    </source>
</evidence>
<evidence type="ECO:0000256" key="6">
    <source>
        <dbReference type="ARBA" id="ARBA00038999"/>
    </source>
</evidence>
<dbReference type="PANTHER" id="PTHR48013:SF9">
    <property type="entry name" value="DUAL SPECIFICITY MITOGEN-ACTIVATED PROTEIN KINASE KINASE 5"/>
    <property type="match status" value="1"/>
</dbReference>
<dbReference type="PROSITE" id="PS50011">
    <property type="entry name" value="PROTEIN_KINASE_DOM"/>
    <property type="match status" value="1"/>
</dbReference>
<evidence type="ECO:0000313" key="14">
    <source>
        <dbReference type="Proteomes" id="UP000515908"/>
    </source>
</evidence>
<dbReference type="InterPro" id="IPR000719">
    <property type="entry name" value="Prot_kinase_dom"/>
</dbReference>
<protein>
    <recommendedName>
        <fullName evidence="6">mitogen-activated protein kinase kinase</fullName>
        <ecNumber evidence="6">2.7.12.2</ecNumber>
    </recommendedName>
</protein>
<dbReference type="GO" id="GO:0005524">
    <property type="term" value="F:ATP binding"/>
    <property type="evidence" value="ECO:0007669"/>
    <property type="project" value="UniProtKB-UniRule"/>
</dbReference>
<organism evidence="13 14">
    <name type="scientific">Angomonas deanei</name>
    <dbReference type="NCBI Taxonomy" id="59799"/>
    <lineage>
        <taxon>Eukaryota</taxon>
        <taxon>Discoba</taxon>
        <taxon>Euglenozoa</taxon>
        <taxon>Kinetoplastea</taxon>
        <taxon>Metakinetoplastina</taxon>
        <taxon>Trypanosomatida</taxon>
        <taxon>Trypanosomatidae</taxon>
        <taxon>Strigomonadinae</taxon>
        <taxon>Angomonas</taxon>
    </lineage>
</organism>
<dbReference type="EC" id="2.7.12.2" evidence="6"/>
<keyword evidence="2 10" id="KW-0547">Nucleotide-binding</keyword>
<evidence type="ECO:0000256" key="8">
    <source>
        <dbReference type="ARBA" id="ARBA00049299"/>
    </source>
</evidence>
<dbReference type="SUPFAM" id="SSF56112">
    <property type="entry name" value="Protein kinase-like (PK-like)"/>
    <property type="match status" value="1"/>
</dbReference>
<dbReference type="PANTHER" id="PTHR48013">
    <property type="entry name" value="DUAL SPECIFICITY MITOGEN-ACTIVATED PROTEIN KINASE KINASE 5-RELATED"/>
    <property type="match status" value="1"/>
</dbReference>
<dbReference type="Gene3D" id="3.30.200.20">
    <property type="entry name" value="Phosphorylase Kinase, domain 1"/>
    <property type="match status" value="1"/>
</dbReference>
<evidence type="ECO:0000256" key="1">
    <source>
        <dbReference type="ARBA" id="ARBA00022679"/>
    </source>
</evidence>
<reference evidence="13 14" key="1">
    <citation type="submission" date="2020-08" db="EMBL/GenBank/DDBJ databases">
        <authorList>
            <person name="Newling K."/>
            <person name="Davey J."/>
            <person name="Forrester S."/>
        </authorList>
    </citation>
    <scope>NUCLEOTIDE SEQUENCE [LARGE SCALE GENOMIC DNA]</scope>
    <source>
        <strain evidence="14">Crithidia deanei Carvalho (ATCC PRA-265)</strain>
    </source>
</reference>
<name>A0A7G2C3B3_9TRYP</name>
<evidence type="ECO:0000313" key="13">
    <source>
        <dbReference type="EMBL" id="CAD2214170.1"/>
    </source>
</evidence>
<keyword evidence="3 13" id="KW-0418">Kinase</keyword>
<sequence length="265" mass="28873">MMKRNLKINLDVIKDDEEENVPKEGLCEDGVRVGSLLVSSQGLTTSQGASYVLSLDDLVLVREEEGGFLGRGSSGSVRRAIHRVTGQAVALKEIKVTSQAHLSEIRRELETLHASGTRPSSQLVDFYGAFSHEGSVFIAVECLDGSLDELPKPVPLPVLSRITHGILLGLFYLHRTRHLIHRDLKPNNVLFNLQTGAVKISDFGVSSYLECTKGDANSFVGTVTYMSPERLKGEIYSYSADIWSLGLVIAELAVGACPYSGLRGE</sequence>
<evidence type="ECO:0000256" key="5">
    <source>
        <dbReference type="ARBA" id="ARBA00038035"/>
    </source>
</evidence>
<dbReference type="PROSITE" id="PS00107">
    <property type="entry name" value="PROTEIN_KINASE_ATP"/>
    <property type="match status" value="1"/>
</dbReference>
<comment type="catalytic activity">
    <reaction evidence="8">
        <text>L-threonyl-[protein] + ATP = O-phospho-L-threonyl-[protein] + ADP + H(+)</text>
        <dbReference type="Rhea" id="RHEA:46608"/>
        <dbReference type="Rhea" id="RHEA-COMP:11060"/>
        <dbReference type="Rhea" id="RHEA-COMP:11605"/>
        <dbReference type="ChEBI" id="CHEBI:15378"/>
        <dbReference type="ChEBI" id="CHEBI:30013"/>
        <dbReference type="ChEBI" id="CHEBI:30616"/>
        <dbReference type="ChEBI" id="CHEBI:61977"/>
        <dbReference type="ChEBI" id="CHEBI:456216"/>
        <dbReference type="EC" id="2.7.12.2"/>
    </reaction>
</comment>
<accession>A0A7G2C3B3</accession>
<dbReference type="VEuPathDB" id="TriTrypDB:ADEAN_000161400"/>
<dbReference type="GO" id="GO:0004708">
    <property type="term" value="F:MAP kinase kinase activity"/>
    <property type="evidence" value="ECO:0007669"/>
    <property type="project" value="UniProtKB-EC"/>
</dbReference>
<comment type="catalytic activity">
    <reaction evidence="7">
        <text>L-seryl-[protein] + ATP = O-phospho-L-seryl-[protein] + ADP + H(+)</text>
        <dbReference type="Rhea" id="RHEA:17989"/>
        <dbReference type="Rhea" id="RHEA-COMP:9863"/>
        <dbReference type="Rhea" id="RHEA-COMP:11604"/>
        <dbReference type="ChEBI" id="CHEBI:15378"/>
        <dbReference type="ChEBI" id="CHEBI:29999"/>
        <dbReference type="ChEBI" id="CHEBI:30616"/>
        <dbReference type="ChEBI" id="CHEBI:83421"/>
        <dbReference type="ChEBI" id="CHEBI:456216"/>
        <dbReference type="EC" id="2.7.12.2"/>
    </reaction>
</comment>
<comment type="similarity">
    <text evidence="5">Belongs to the protein kinase superfamily. STE Ser/Thr protein kinase family. MAP kinase kinase subfamily.</text>
</comment>
<dbReference type="InterPro" id="IPR011009">
    <property type="entry name" value="Kinase-like_dom_sf"/>
</dbReference>
<dbReference type="OrthoDB" id="10252354at2759"/>
<dbReference type="GO" id="GO:0004674">
    <property type="term" value="F:protein serine/threonine kinase activity"/>
    <property type="evidence" value="ECO:0007669"/>
    <property type="project" value="UniProtKB-KW"/>
</dbReference>
<evidence type="ECO:0000259" key="12">
    <source>
        <dbReference type="PROSITE" id="PS50011"/>
    </source>
</evidence>
<evidence type="ECO:0000256" key="7">
    <source>
        <dbReference type="ARBA" id="ARBA00049014"/>
    </source>
</evidence>
<evidence type="ECO:0000256" key="4">
    <source>
        <dbReference type="ARBA" id="ARBA00022840"/>
    </source>
</evidence>
<proteinExistence type="inferred from homology"/>
<dbReference type="PROSITE" id="PS00108">
    <property type="entry name" value="PROTEIN_KINASE_ST"/>
    <property type="match status" value="1"/>
</dbReference>
<keyword evidence="1" id="KW-0808">Transferase</keyword>
<dbReference type="InterPro" id="IPR008271">
    <property type="entry name" value="Ser/Thr_kinase_AS"/>
</dbReference>
<feature type="domain" description="Protein kinase" evidence="12">
    <location>
        <begin position="63"/>
        <end position="265"/>
    </location>
</feature>
<dbReference type="Pfam" id="PF00069">
    <property type="entry name" value="Pkinase"/>
    <property type="match status" value="1"/>
</dbReference>
<dbReference type="EMBL" id="LR877147">
    <property type="protein sequence ID" value="CAD2214170.1"/>
    <property type="molecule type" value="Genomic_DNA"/>
</dbReference>
<keyword evidence="4 10" id="KW-0067">ATP-binding</keyword>
<dbReference type="AlphaFoldDB" id="A0A7G2C3B3"/>
<evidence type="ECO:0000256" key="11">
    <source>
        <dbReference type="RuleBase" id="RU000304"/>
    </source>
</evidence>
<dbReference type="Gene3D" id="1.10.510.10">
    <property type="entry name" value="Transferase(Phosphotransferase) domain 1"/>
    <property type="match status" value="1"/>
</dbReference>
<dbReference type="Proteomes" id="UP000515908">
    <property type="component" value="Chromosome 03"/>
</dbReference>
<evidence type="ECO:0000256" key="2">
    <source>
        <dbReference type="ARBA" id="ARBA00022741"/>
    </source>
</evidence>
<comment type="catalytic activity">
    <reaction evidence="9">
        <text>L-tyrosyl-[protein] + ATP = O-phospho-L-tyrosyl-[protein] + ADP + H(+)</text>
        <dbReference type="Rhea" id="RHEA:10596"/>
        <dbReference type="Rhea" id="RHEA-COMP:10136"/>
        <dbReference type="Rhea" id="RHEA-COMP:20101"/>
        <dbReference type="ChEBI" id="CHEBI:15378"/>
        <dbReference type="ChEBI" id="CHEBI:30616"/>
        <dbReference type="ChEBI" id="CHEBI:46858"/>
        <dbReference type="ChEBI" id="CHEBI:61978"/>
        <dbReference type="ChEBI" id="CHEBI:456216"/>
        <dbReference type="EC" id="2.7.12.2"/>
    </reaction>
</comment>
<dbReference type="InterPro" id="IPR017441">
    <property type="entry name" value="Protein_kinase_ATP_BS"/>
</dbReference>